<dbReference type="InterPro" id="IPR002102">
    <property type="entry name" value="Cohesin_dom"/>
</dbReference>
<dbReference type="STRING" id="547558.Mmah_1310"/>
<protein>
    <submittedName>
        <fullName evidence="3">PKD domain containing protein</fullName>
    </submittedName>
</protein>
<dbReference type="InterPro" id="IPR008965">
    <property type="entry name" value="CBM2/CBM3_carb-bd_dom_sf"/>
</dbReference>
<dbReference type="Pfam" id="PF13620">
    <property type="entry name" value="CarboxypepD_reg"/>
    <property type="match status" value="1"/>
</dbReference>
<dbReference type="GO" id="GO:0000272">
    <property type="term" value="P:polysaccharide catabolic process"/>
    <property type="evidence" value="ECO:0007669"/>
    <property type="project" value="InterPro"/>
</dbReference>
<organism evidence="3 4">
    <name type="scientific">Methanohalophilus mahii (strain ATCC 35705 / DSM 5219 / SLP)</name>
    <dbReference type="NCBI Taxonomy" id="547558"/>
    <lineage>
        <taxon>Archaea</taxon>
        <taxon>Methanobacteriati</taxon>
        <taxon>Methanobacteriota</taxon>
        <taxon>Stenosarchaea group</taxon>
        <taxon>Methanomicrobia</taxon>
        <taxon>Methanosarcinales</taxon>
        <taxon>Methanosarcinaceae</taxon>
        <taxon>Methanohalophilus</taxon>
    </lineage>
</organism>
<dbReference type="GeneID" id="8983480"/>
<dbReference type="Pfam" id="PF00963">
    <property type="entry name" value="Cohesin"/>
    <property type="match status" value="1"/>
</dbReference>
<dbReference type="SUPFAM" id="SSF49384">
    <property type="entry name" value="Carbohydrate-binding domain"/>
    <property type="match status" value="1"/>
</dbReference>
<dbReference type="Pfam" id="PF07581">
    <property type="entry name" value="Glug"/>
    <property type="match status" value="4"/>
</dbReference>
<dbReference type="FunFam" id="2.60.40.10:FF:000270">
    <property type="entry name" value="Cell surface protein"/>
    <property type="match status" value="1"/>
</dbReference>
<feature type="transmembrane region" description="Helical" evidence="1">
    <location>
        <begin position="21"/>
        <end position="42"/>
    </location>
</feature>
<dbReference type="AlphaFoldDB" id="D5E6M3"/>
<gene>
    <name evidence="3" type="ordered locus">Mmah_1310</name>
</gene>
<evidence type="ECO:0000313" key="3">
    <source>
        <dbReference type="EMBL" id="ADE36811.1"/>
    </source>
</evidence>
<dbReference type="InterPro" id="IPR013783">
    <property type="entry name" value="Ig-like_fold"/>
</dbReference>
<evidence type="ECO:0000256" key="1">
    <source>
        <dbReference type="SAM" id="Phobius"/>
    </source>
</evidence>
<dbReference type="PROSITE" id="PS50093">
    <property type="entry name" value="PKD"/>
    <property type="match status" value="1"/>
</dbReference>
<reference evidence="3 4" key="1">
    <citation type="submission" date="2010-03" db="EMBL/GenBank/DDBJ databases">
        <title>The complete genome of Methanohalophilus mahii DSM 5219.</title>
        <authorList>
            <consortium name="US DOE Joint Genome Institute (JGI-PGF)"/>
            <person name="Lucas S."/>
            <person name="Copeland A."/>
            <person name="Lapidus A."/>
            <person name="Glavina del Rio T."/>
            <person name="Dalin E."/>
            <person name="Tice H."/>
            <person name="Bruce D."/>
            <person name="Goodwin L."/>
            <person name="Pitluck S."/>
            <person name="Kyrpides N."/>
            <person name="Mavromatis K."/>
            <person name="Ivanova N."/>
            <person name="Lykidis A."/>
            <person name="Saunders E."/>
            <person name="Brettin T."/>
            <person name="Detter J.C."/>
            <person name="Han C."/>
            <person name="Land M."/>
            <person name="Hauser L."/>
            <person name="Markowitz V."/>
            <person name="Cheng J.-F."/>
            <person name="Hugenholtz P."/>
            <person name="Woyke T."/>
            <person name="Wu D."/>
            <person name="Spring S."/>
            <person name="Schneider S."/>
            <person name="Schroeder M."/>
            <person name="Klenk H.-P."/>
            <person name="Eisen J.A."/>
        </authorList>
    </citation>
    <scope>NUCLEOTIDE SEQUENCE [LARGE SCALE GENOMIC DNA]</scope>
    <source>
        <strain evidence="4">ATCC 35705 / DSM 5219 / SLP</strain>
    </source>
</reference>
<dbReference type="KEGG" id="mmh:Mmah_1310"/>
<dbReference type="Gene3D" id="2.60.40.680">
    <property type="match status" value="1"/>
</dbReference>
<dbReference type="Gene3D" id="2.160.20.110">
    <property type="match status" value="2"/>
</dbReference>
<dbReference type="Gene3D" id="2.60.40.10">
    <property type="entry name" value="Immunoglobulins"/>
    <property type="match status" value="2"/>
</dbReference>
<evidence type="ECO:0000259" key="2">
    <source>
        <dbReference type="PROSITE" id="PS50093"/>
    </source>
</evidence>
<keyword evidence="1" id="KW-0812">Transmembrane</keyword>
<evidence type="ECO:0000313" key="4">
    <source>
        <dbReference type="Proteomes" id="UP000001059"/>
    </source>
</evidence>
<dbReference type="HOGENOM" id="CLU_323297_0_0_2"/>
<dbReference type="InterPro" id="IPR022409">
    <property type="entry name" value="PKD/Chitinase_dom"/>
</dbReference>
<dbReference type="InterPro" id="IPR000601">
    <property type="entry name" value="PKD_dom"/>
</dbReference>
<keyword evidence="4" id="KW-1185">Reference proteome</keyword>
<dbReference type="SUPFAM" id="SSF49478">
    <property type="entry name" value="Cna protein B-type domain"/>
    <property type="match status" value="1"/>
</dbReference>
<dbReference type="GO" id="GO:0030246">
    <property type="term" value="F:carbohydrate binding"/>
    <property type="evidence" value="ECO:0007669"/>
    <property type="project" value="InterPro"/>
</dbReference>
<keyword evidence="1" id="KW-0472">Membrane</keyword>
<keyword evidence="1" id="KW-1133">Transmembrane helix</keyword>
<dbReference type="SUPFAM" id="SSF49299">
    <property type="entry name" value="PKD domain"/>
    <property type="match status" value="1"/>
</dbReference>
<dbReference type="CDD" id="cd00146">
    <property type="entry name" value="PKD"/>
    <property type="match status" value="1"/>
</dbReference>
<dbReference type="SMART" id="SM00089">
    <property type="entry name" value="PKD"/>
    <property type="match status" value="1"/>
</dbReference>
<dbReference type="RefSeq" id="WP_013037753.1">
    <property type="nucleotide sequence ID" value="NC_014002.1"/>
</dbReference>
<dbReference type="InterPro" id="IPR035986">
    <property type="entry name" value="PKD_dom_sf"/>
</dbReference>
<name>D5E6M3_METMS</name>
<dbReference type="OrthoDB" id="103676at2157"/>
<dbReference type="Proteomes" id="UP000001059">
    <property type="component" value="Chromosome"/>
</dbReference>
<dbReference type="EMBL" id="CP001994">
    <property type="protein sequence ID" value="ADE36811.1"/>
    <property type="molecule type" value="Genomic_DNA"/>
</dbReference>
<dbReference type="InterPro" id="IPR011493">
    <property type="entry name" value="GLUG"/>
</dbReference>
<feature type="domain" description="PKD" evidence="2">
    <location>
        <begin position="544"/>
        <end position="596"/>
    </location>
</feature>
<proteinExistence type="predicted"/>
<sequence length="894" mass="95626" precursor="true">MSKDKYSIIRKKVTDISIVKYPIISFLFCIILITVPAVAFAGGDGSAENPYQISNVNELQNIQNDLGANYVLINNIDASATSEWNDGAGFEPIGDYDYRFTGFLDGNNYTISNLYINNSSSEYVGLFGFTRKNDGLLIVDLRLENINVSGFTYVGGVVGRHFQGEVNNIYVTGNMNGDSNVGTLIGYNSGNVTNTNSNGNVTSNGDYAGGLIGRNEGNVSDSYATGNITSNGKHTGGLVGGNSGSITNSHVAGHVIGDSNVGILVGYNNGYDGNYVTITNSYATGNVIGNSNVGSLVGYNYGHNSGNLIITNSYATGNVTSYGDRAGGLVGYNHGYYGGHLTITNSYATGNVTSYGDRAGGLVGYNHGYYDGYVTITNSYAKGNVTTNGNYGGGLVGYNYNYDSISHDSYVKIKNSYATGNVNGHWYMGGLVGYNDAGGVTNCYAIGNINGNDYLGGLVAENSGDVSDSYYNKETSGQSDTGKGIPKTTIEMKEQSTYTNWDFDNAWFIHGSINDGYPQLHNFISVYPPVSDFTSNVTSGVVPPLSVKFTDLSSKEPTQWLWDFGDGNTSTDQNPTHTYTNYGNYNVSLTAINDVADDTETKIDYITIDENIICMAKSIGFNDSSAVEDSTLTIPLELLNVSNGPIQTIKCDIQYNESILSLESIDSGNLTSGWTVSKGINEHSITLTTSDSELTIQNESSGQICNITFSVVGKSGESTELIPWNVDLANTANLHGYASSKTGIFTIEAPGRLSGNVSYNFNGTNIENADVSLMQSGNLIAKNTTNTSGYYIFTNIEPGAYNIIFDKPGFYSEEISVQISAGSDIYRDSNMIITGDLDGNGISADAVDVNMMMQASVGNLASDRYFDLDKNEEFADAVDVNMMIQASVGDIVLE</sequence>
<accession>D5E6M3</accession>
<dbReference type="Pfam" id="PF18911">
    <property type="entry name" value="PKD_4"/>
    <property type="match status" value="1"/>
</dbReference>